<evidence type="ECO:0000256" key="1">
    <source>
        <dbReference type="ARBA" id="ARBA00005771"/>
    </source>
</evidence>
<dbReference type="PANTHER" id="PTHR11783">
    <property type="entry name" value="SULFOTRANSFERASE SULT"/>
    <property type="match status" value="1"/>
</dbReference>
<dbReference type="SUPFAM" id="SSF52540">
    <property type="entry name" value="P-loop containing nucleoside triphosphate hydrolases"/>
    <property type="match status" value="1"/>
</dbReference>
<evidence type="ECO:0000313" key="5">
    <source>
        <dbReference type="Proteomes" id="UP001283361"/>
    </source>
</evidence>
<protein>
    <recommendedName>
        <fullName evidence="3">Sulfotransferase domain-containing protein</fullName>
    </recommendedName>
</protein>
<organism evidence="4 5">
    <name type="scientific">Elysia crispata</name>
    <name type="common">lettuce slug</name>
    <dbReference type="NCBI Taxonomy" id="231223"/>
    <lineage>
        <taxon>Eukaryota</taxon>
        <taxon>Metazoa</taxon>
        <taxon>Spiralia</taxon>
        <taxon>Lophotrochozoa</taxon>
        <taxon>Mollusca</taxon>
        <taxon>Gastropoda</taxon>
        <taxon>Heterobranchia</taxon>
        <taxon>Euthyneura</taxon>
        <taxon>Panpulmonata</taxon>
        <taxon>Sacoglossa</taxon>
        <taxon>Placobranchoidea</taxon>
        <taxon>Plakobranchidae</taxon>
        <taxon>Elysia</taxon>
    </lineage>
</organism>
<dbReference type="GO" id="GO:0008146">
    <property type="term" value="F:sulfotransferase activity"/>
    <property type="evidence" value="ECO:0007669"/>
    <property type="project" value="InterPro"/>
</dbReference>
<evidence type="ECO:0000313" key="4">
    <source>
        <dbReference type="EMBL" id="KAK3773068.1"/>
    </source>
</evidence>
<dbReference type="Proteomes" id="UP001283361">
    <property type="component" value="Unassembled WGS sequence"/>
</dbReference>
<dbReference type="InterPro" id="IPR027417">
    <property type="entry name" value="P-loop_NTPase"/>
</dbReference>
<dbReference type="Pfam" id="PF00685">
    <property type="entry name" value="Sulfotransfer_1"/>
    <property type="match status" value="1"/>
</dbReference>
<keyword evidence="5" id="KW-1185">Reference proteome</keyword>
<keyword evidence="2" id="KW-0808">Transferase</keyword>
<evidence type="ECO:0000259" key="3">
    <source>
        <dbReference type="Pfam" id="PF00685"/>
    </source>
</evidence>
<gene>
    <name evidence="4" type="ORF">RRG08_016172</name>
</gene>
<dbReference type="InterPro" id="IPR000863">
    <property type="entry name" value="Sulfotransferase_dom"/>
</dbReference>
<dbReference type="AlphaFoldDB" id="A0AAE1DKT8"/>
<evidence type="ECO:0000256" key="2">
    <source>
        <dbReference type="ARBA" id="ARBA00022679"/>
    </source>
</evidence>
<sequence length="138" mass="16237">MGKGQGFLEFSGPELYNSLPSPRILNTHNEFDWLPEKVCTYRNKIIFTTRNPKDVAMSLYNHHINLVMYNYQGESSDWFELFLDGFGTHEKCTHNIADVTLSREVGDWNNWLSEEQSAELDRRNRRLKGTQFETRCEL</sequence>
<name>A0AAE1DKT8_9GAST</name>
<feature type="domain" description="Sulfotransferase" evidence="3">
    <location>
        <begin position="11"/>
        <end position="97"/>
    </location>
</feature>
<comment type="similarity">
    <text evidence="1">Belongs to the sulfotransferase 1 family.</text>
</comment>
<dbReference type="Gene3D" id="3.40.50.300">
    <property type="entry name" value="P-loop containing nucleotide triphosphate hydrolases"/>
    <property type="match status" value="1"/>
</dbReference>
<accession>A0AAE1DKT8</accession>
<proteinExistence type="inferred from homology"/>
<reference evidence="4" key="1">
    <citation type="journal article" date="2023" name="G3 (Bethesda)">
        <title>A reference genome for the long-term kleptoplast-retaining sea slug Elysia crispata morphotype clarki.</title>
        <authorList>
            <person name="Eastman K.E."/>
            <person name="Pendleton A.L."/>
            <person name="Shaikh M.A."/>
            <person name="Suttiyut T."/>
            <person name="Ogas R."/>
            <person name="Tomko P."/>
            <person name="Gavelis G."/>
            <person name="Widhalm J.R."/>
            <person name="Wisecaver J.H."/>
        </authorList>
    </citation>
    <scope>NUCLEOTIDE SEQUENCE</scope>
    <source>
        <strain evidence="4">ECLA1</strain>
    </source>
</reference>
<dbReference type="EMBL" id="JAWDGP010003560">
    <property type="protein sequence ID" value="KAK3773068.1"/>
    <property type="molecule type" value="Genomic_DNA"/>
</dbReference>
<comment type="caution">
    <text evidence="4">The sequence shown here is derived from an EMBL/GenBank/DDBJ whole genome shotgun (WGS) entry which is preliminary data.</text>
</comment>